<dbReference type="InterPro" id="IPR029032">
    <property type="entry name" value="AhpD-like"/>
</dbReference>
<dbReference type="Gene3D" id="1.20.1290.10">
    <property type="entry name" value="AhpD-like"/>
    <property type="match status" value="1"/>
</dbReference>
<proteinExistence type="predicted"/>
<accession>A0A9P7KKY9</accession>
<dbReference type="AlphaFoldDB" id="A0A9P7KKY9"/>
<organism evidence="1 2">
    <name type="scientific">Fusarium avenaceum</name>
    <dbReference type="NCBI Taxonomy" id="40199"/>
    <lineage>
        <taxon>Eukaryota</taxon>
        <taxon>Fungi</taxon>
        <taxon>Dikarya</taxon>
        <taxon>Ascomycota</taxon>
        <taxon>Pezizomycotina</taxon>
        <taxon>Sordariomycetes</taxon>
        <taxon>Hypocreomycetidae</taxon>
        <taxon>Hypocreales</taxon>
        <taxon>Nectriaceae</taxon>
        <taxon>Fusarium</taxon>
        <taxon>Fusarium tricinctum species complex</taxon>
    </lineage>
</organism>
<evidence type="ECO:0000313" key="1">
    <source>
        <dbReference type="EMBL" id="KAG5656771.1"/>
    </source>
</evidence>
<feature type="non-terminal residue" evidence="1">
    <location>
        <position position="1"/>
    </location>
</feature>
<protein>
    <submittedName>
        <fullName evidence="1">Uncharacterized protein</fullName>
    </submittedName>
</protein>
<name>A0A9P7KKY9_9HYPO</name>
<reference evidence="1" key="1">
    <citation type="submission" date="2021-04" db="EMBL/GenBank/DDBJ databases">
        <title>Draft genome of Fusarium avenaceum strain F156N33, isolated from an atmospheric sample in Virginia.</title>
        <authorList>
            <person name="Yang S."/>
            <person name="Vinatzer B.A."/>
            <person name="Coleman J."/>
        </authorList>
    </citation>
    <scope>NUCLEOTIDE SEQUENCE</scope>
    <source>
        <strain evidence="1">F156N33</strain>
    </source>
</reference>
<keyword evidence="2" id="KW-1185">Reference proteome</keyword>
<sequence>VRQSTNSSFATNMLDWNEDSFMSDWDAKYVSTNVKPEARKYDRDLFLDLNSKLATSHPELKSFSHAIIAASCCAVNRADVVGRFFDDITFDLTPEESEKLFLCVREAITIVFPYLGMPTCIPACYGMIGVVQRKGPEYASTKVLRKTTIDEEDVRKGSELKSRIYSGVGNSGIFGLMDQYFTDLFTCSSVVIWGYLISKANEEVFQPNESHLIIAASIAALGATRQTKSHIKATLGIGNSVASVKTVLDVVRKITEWADRPIGNFDVDALSEEIQNALKK</sequence>
<comment type="caution">
    <text evidence="1">The sequence shown here is derived from an EMBL/GenBank/DDBJ whole genome shotgun (WGS) entry which is preliminary data.</text>
</comment>
<dbReference type="SUPFAM" id="SSF69118">
    <property type="entry name" value="AhpD-like"/>
    <property type="match status" value="1"/>
</dbReference>
<dbReference type="EMBL" id="JAGPUO010000020">
    <property type="protein sequence ID" value="KAG5656771.1"/>
    <property type="molecule type" value="Genomic_DNA"/>
</dbReference>
<gene>
    <name evidence="1" type="ORF">KAF25_010324</name>
</gene>
<evidence type="ECO:0000313" key="2">
    <source>
        <dbReference type="Proteomes" id="UP000782241"/>
    </source>
</evidence>
<dbReference type="Proteomes" id="UP000782241">
    <property type="component" value="Unassembled WGS sequence"/>
</dbReference>